<dbReference type="InterPro" id="IPR011990">
    <property type="entry name" value="TPR-like_helical_dom_sf"/>
</dbReference>
<dbReference type="SUPFAM" id="SSF48452">
    <property type="entry name" value="TPR-like"/>
    <property type="match status" value="1"/>
</dbReference>
<reference evidence="3 4" key="1">
    <citation type="submission" date="2020-04" db="EMBL/GenBank/DDBJ databases">
        <title>Chryseobacterium sp. RP-3-3 sp. nov., isolated from Jeju soil.</title>
        <authorList>
            <person name="Dahal R.H."/>
        </authorList>
    </citation>
    <scope>NUCLEOTIDE SEQUENCE [LARGE SCALE GENOMIC DNA]</scope>
    <source>
        <strain evidence="3 4">RP-3-3</strain>
    </source>
</reference>
<dbReference type="GO" id="GO:0006355">
    <property type="term" value="P:regulation of DNA-templated transcription"/>
    <property type="evidence" value="ECO:0007669"/>
    <property type="project" value="InterPro"/>
</dbReference>
<dbReference type="SMART" id="SM00028">
    <property type="entry name" value="TPR"/>
    <property type="match status" value="3"/>
</dbReference>
<protein>
    <submittedName>
        <fullName evidence="3">Tetratricopeptide repeat protein</fullName>
    </submittedName>
</protein>
<keyword evidence="1" id="KW-0802">TPR repeat</keyword>
<dbReference type="PROSITE" id="PS50005">
    <property type="entry name" value="TPR"/>
    <property type="match status" value="1"/>
</dbReference>
<gene>
    <name evidence="3" type="ORF">HHL23_18605</name>
</gene>
<keyword evidence="4" id="KW-1185">Reference proteome</keyword>
<dbReference type="AlphaFoldDB" id="A0A7Y0FTG1"/>
<dbReference type="EMBL" id="JABBGI010000029">
    <property type="protein sequence ID" value="NML71790.1"/>
    <property type="molecule type" value="Genomic_DNA"/>
</dbReference>
<evidence type="ECO:0000313" key="3">
    <source>
        <dbReference type="EMBL" id="NML71790.1"/>
    </source>
</evidence>
<comment type="caution">
    <text evidence="3">The sequence shown here is derived from an EMBL/GenBank/DDBJ whole genome shotgun (WGS) entry which is preliminary data.</text>
</comment>
<organism evidence="3 4">
    <name type="scientific">Chryseobacterium antibioticum</name>
    <dbReference type="NCBI Taxonomy" id="2728847"/>
    <lineage>
        <taxon>Bacteria</taxon>
        <taxon>Pseudomonadati</taxon>
        <taxon>Bacteroidota</taxon>
        <taxon>Flavobacteriia</taxon>
        <taxon>Flavobacteriales</taxon>
        <taxon>Weeksellaceae</taxon>
        <taxon>Chryseobacterium group</taxon>
        <taxon>Chryseobacterium</taxon>
    </lineage>
</organism>
<dbReference type="Gene3D" id="1.25.40.10">
    <property type="entry name" value="Tetratricopeptide repeat domain"/>
    <property type="match status" value="2"/>
</dbReference>
<dbReference type="Proteomes" id="UP000544054">
    <property type="component" value="Unassembled WGS sequence"/>
</dbReference>
<dbReference type="SUPFAM" id="SSF46894">
    <property type="entry name" value="C-terminal effector domain of the bipartite response regulators"/>
    <property type="match status" value="1"/>
</dbReference>
<dbReference type="Pfam" id="PF13424">
    <property type="entry name" value="TPR_12"/>
    <property type="match status" value="1"/>
</dbReference>
<keyword evidence="2" id="KW-0812">Transmembrane</keyword>
<feature type="transmembrane region" description="Helical" evidence="2">
    <location>
        <begin position="347"/>
        <end position="369"/>
    </location>
</feature>
<dbReference type="InterPro" id="IPR019734">
    <property type="entry name" value="TPR_rpt"/>
</dbReference>
<evidence type="ECO:0000256" key="1">
    <source>
        <dbReference type="PROSITE-ProRule" id="PRU00339"/>
    </source>
</evidence>
<dbReference type="GO" id="GO:0003677">
    <property type="term" value="F:DNA binding"/>
    <property type="evidence" value="ECO:0007669"/>
    <property type="project" value="InterPro"/>
</dbReference>
<dbReference type="RefSeq" id="WP_169236272.1">
    <property type="nucleotide sequence ID" value="NZ_JABBGI010000029.1"/>
</dbReference>
<feature type="repeat" description="TPR" evidence="1">
    <location>
        <begin position="244"/>
        <end position="277"/>
    </location>
</feature>
<evidence type="ECO:0000313" key="4">
    <source>
        <dbReference type="Proteomes" id="UP000544054"/>
    </source>
</evidence>
<keyword evidence="2" id="KW-1133">Transmembrane helix</keyword>
<dbReference type="InterPro" id="IPR016032">
    <property type="entry name" value="Sig_transdc_resp-reg_C-effctor"/>
</dbReference>
<sequence length="500" mass="58946">MKKNIFYFSALFFLSGLLFILIPNFFFSQKGSTHSDSRTKYTKSEIDSLQNKVTNVLRDKGEFQKLILLNQKAIKESKKIGYGRGITRGYIQMANTLLSIGNNKESLQFLKLAEKEDYVKQDDRLLSELYVEYGRNYEILGFYKKANQCFNKAIYYGCRVKDAPNYYLSYAYSYKAISNSVVTKFPDSVIYYLHKAYKIEPSPINAGKISFWHNDNNRLDSAEYYIKQAWNKAITQPDLKYQKGSVLWGMGNVYFVKKDYGRAIEYYQQSLDIYTKMKRKEDMRTLYQMISNSYDSMGEPKKAKEYLAKYVPLNDSLNAIQKQVLDISLVQFLEEEEQQNQSSRQNLYYIIGGIFIISIAVSSLGFFYYRKNKKRGFLLKEKKIMMVQKDKEVEVLKQKINESFEEIIQLVKENSPEFWGRFQEIYPEFREKILKINPNLRTSELILCAYIYLGFNTKDIAEYTFKAVQTIKNNKYNLRKRLSVPAKDDMVLWFRNNIDD</sequence>
<accession>A0A7Y0FTG1</accession>
<evidence type="ECO:0000256" key="2">
    <source>
        <dbReference type="SAM" id="Phobius"/>
    </source>
</evidence>
<dbReference type="PANTHER" id="PTHR10098">
    <property type="entry name" value="RAPSYN-RELATED"/>
    <property type="match status" value="1"/>
</dbReference>
<proteinExistence type="predicted"/>
<name>A0A7Y0FTG1_9FLAO</name>
<keyword evidence="2" id="KW-0472">Membrane</keyword>